<dbReference type="InterPro" id="IPR020846">
    <property type="entry name" value="MFS_dom"/>
</dbReference>
<dbReference type="PROSITE" id="PS50850">
    <property type="entry name" value="MFS"/>
    <property type="match status" value="1"/>
</dbReference>
<name>A0ABP1R828_9HEXA</name>
<dbReference type="Proteomes" id="UP001642540">
    <property type="component" value="Unassembled WGS sequence"/>
</dbReference>
<sequence>MAKYLEYHVKHEDEESVKSEDTPKTLEDVLESIGGFGRFQVLMLLFILFFEIPAGMLAFLPVFVGKVPKSWKCISEHETVIMDSNEICQCNATRFSLSMTIVSEWELICESSWVVDSITTFQMFGMFFGNTIPPQISDWYGRKPTFIGLIFTMGLGQVGTALSINPYFFALSRFICGIGLAGYMTINGIYAIEFLTPSWRQLASCLGPLGEGVILLGILAYLIEPWRLLTWATAFPFISIIFMVPFLPESPRWLLKQKRIEEAEGVIRYIAGVNKAEVHHLDILKKIAAQESGSSDTRFSYLDLFRRKELRRKTILFIGIWFCWALQYFGISFNVRNFGVSPYLMLILLGGADCIGFRAALLVNNRLGRRTALILFNGVSSVFFLALGFIQLFLELEEYKILFIVFILLGKLGVAGARSSVRCLTVESYPVSIRTMGFGMARISAAIGGIAAPQLAYIGTMWPAVPLFTFAILGILGSLISILLKETGGKPLQDDLNAPEGNAKVVPIVSKNKKKLHKNGPLKPITIRRTKSF</sequence>
<feature type="transmembrane region" description="Helical" evidence="5">
    <location>
        <begin position="170"/>
        <end position="190"/>
    </location>
</feature>
<dbReference type="Gene3D" id="1.20.1250.20">
    <property type="entry name" value="MFS general substrate transporter like domains"/>
    <property type="match status" value="1"/>
</dbReference>
<dbReference type="EMBL" id="CAXLJM020000068">
    <property type="protein sequence ID" value="CAL8122320.1"/>
    <property type="molecule type" value="Genomic_DNA"/>
</dbReference>
<keyword evidence="2 5" id="KW-0812">Transmembrane</keyword>
<dbReference type="Pfam" id="PF00083">
    <property type="entry name" value="Sugar_tr"/>
    <property type="match status" value="1"/>
</dbReference>
<dbReference type="InterPro" id="IPR005828">
    <property type="entry name" value="MFS_sugar_transport-like"/>
</dbReference>
<protein>
    <recommendedName>
        <fullName evidence="6">Major facilitator superfamily (MFS) profile domain-containing protein</fullName>
    </recommendedName>
</protein>
<evidence type="ECO:0000256" key="2">
    <source>
        <dbReference type="ARBA" id="ARBA00022692"/>
    </source>
</evidence>
<keyword evidence="3 5" id="KW-1133">Transmembrane helix</keyword>
<dbReference type="SUPFAM" id="SSF103473">
    <property type="entry name" value="MFS general substrate transporter"/>
    <property type="match status" value="1"/>
</dbReference>
<feature type="transmembrane region" description="Helical" evidence="5">
    <location>
        <begin position="438"/>
        <end position="458"/>
    </location>
</feature>
<feature type="transmembrane region" description="Helical" evidence="5">
    <location>
        <begin position="343"/>
        <end position="361"/>
    </location>
</feature>
<feature type="transmembrane region" description="Helical" evidence="5">
    <location>
        <begin position="229"/>
        <end position="248"/>
    </location>
</feature>
<feature type="transmembrane region" description="Helical" evidence="5">
    <location>
        <begin position="464"/>
        <end position="484"/>
    </location>
</feature>
<organism evidence="7 8">
    <name type="scientific">Orchesella dallaii</name>
    <dbReference type="NCBI Taxonomy" id="48710"/>
    <lineage>
        <taxon>Eukaryota</taxon>
        <taxon>Metazoa</taxon>
        <taxon>Ecdysozoa</taxon>
        <taxon>Arthropoda</taxon>
        <taxon>Hexapoda</taxon>
        <taxon>Collembola</taxon>
        <taxon>Entomobryomorpha</taxon>
        <taxon>Entomobryoidea</taxon>
        <taxon>Orchesellidae</taxon>
        <taxon>Orchesellinae</taxon>
        <taxon>Orchesella</taxon>
    </lineage>
</organism>
<evidence type="ECO:0000313" key="8">
    <source>
        <dbReference type="Proteomes" id="UP001642540"/>
    </source>
</evidence>
<evidence type="ECO:0000313" key="7">
    <source>
        <dbReference type="EMBL" id="CAL8122320.1"/>
    </source>
</evidence>
<feature type="transmembrane region" description="Helical" evidence="5">
    <location>
        <begin position="373"/>
        <end position="393"/>
    </location>
</feature>
<feature type="transmembrane region" description="Helical" evidence="5">
    <location>
        <begin position="41"/>
        <end position="64"/>
    </location>
</feature>
<evidence type="ECO:0000259" key="6">
    <source>
        <dbReference type="PROSITE" id="PS50850"/>
    </source>
</evidence>
<reference evidence="7 8" key="1">
    <citation type="submission" date="2024-08" db="EMBL/GenBank/DDBJ databases">
        <authorList>
            <person name="Cucini C."/>
            <person name="Frati F."/>
        </authorList>
    </citation>
    <scope>NUCLEOTIDE SEQUENCE [LARGE SCALE GENOMIC DNA]</scope>
</reference>
<comment type="subcellular location">
    <subcellularLocation>
        <location evidence="1">Membrane</location>
        <topology evidence="1">Multi-pass membrane protein</topology>
    </subcellularLocation>
</comment>
<accession>A0ABP1R828</accession>
<feature type="domain" description="Major facilitator superfamily (MFS) profile" evidence="6">
    <location>
        <begin position="47"/>
        <end position="489"/>
    </location>
</feature>
<feature type="transmembrane region" description="Helical" evidence="5">
    <location>
        <begin position="146"/>
        <end position="164"/>
    </location>
</feature>
<evidence type="ECO:0000256" key="4">
    <source>
        <dbReference type="ARBA" id="ARBA00023136"/>
    </source>
</evidence>
<evidence type="ECO:0000256" key="1">
    <source>
        <dbReference type="ARBA" id="ARBA00004141"/>
    </source>
</evidence>
<feature type="transmembrane region" description="Helical" evidence="5">
    <location>
        <begin position="314"/>
        <end position="331"/>
    </location>
</feature>
<dbReference type="InterPro" id="IPR036259">
    <property type="entry name" value="MFS_trans_sf"/>
</dbReference>
<evidence type="ECO:0000256" key="3">
    <source>
        <dbReference type="ARBA" id="ARBA00022989"/>
    </source>
</evidence>
<dbReference type="PANTHER" id="PTHR24064">
    <property type="entry name" value="SOLUTE CARRIER FAMILY 22 MEMBER"/>
    <property type="match status" value="1"/>
</dbReference>
<gene>
    <name evidence="7" type="ORF">ODALV1_LOCUS19746</name>
</gene>
<keyword evidence="8" id="KW-1185">Reference proteome</keyword>
<comment type="caution">
    <text evidence="7">The sequence shown here is derived from an EMBL/GenBank/DDBJ whole genome shotgun (WGS) entry which is preliminary data.</text>
</comment>
<evidence type="ECO:0000256" key="5">
    <source>
        <dbReference type="SAM" id="Phobius"/>
    </source>
</evidence>
<proteinExistence type="predicted"/>
<feature type="transmembrane region" description="Helical" evidence="5">
    <location>
        <begin position="202"/>
        <end position="223"/>
    </location>
</feature>
<feature type="transmembrane region" description="Helical" evidence="5">
    <location>
        <begin position="399"/>
        <end position="417"/>
    </location>
</feature>
<keyword evidence="4 5" id="KW-0472">Membrane</keyword>